<accession>A0A0A2A1C9</accession>
<gene>
    <name evidence="1" type="ORF">EU95_1857</name>
</gene>
<name>A0A0A2A1C9_PROMR</name>
<dbReference type="InterPro" id="IPR019656">
    <property type="entry name" value="Uncharacterised_Ycf34"/>
</dbReference>
<dbReference type="Pfam" id="PF10718">
    <property type="entry name" value="Ycf34"/>
    <property type="match status" value="1"/>
</dbReference>
<dbReference type="EMBL" id="JNAL01000018">
    <property type="protein sequence ID" value="KGF94641.1"/>
    <property type="molecule type" value="Genomic_DNA"/>
</dbReference>
<dbReference type="Proteomes" id="UP000030355">
    <property type="component" value="Unassembled WGS sequence"/>
</dbReference>
<dbReference type="RefSeq" id="WP_032522938.1">
    <property type="nucleotide sequence ID" value="NZ_CP138977.1"/>
</dbReference>
<comment type="caution">
    <text evidence="1">The sequence shown here is derived from an EMBL/GenBank/DDBJ whole genome shotgun (WGS) entry which is preliminary data.</text>
</comment>
<protein>
    <submittedName>
        <fullName evidence="1">Putative Ycf34</fullName>
    </submittedName>
</protein>
<dbReference type="AlphaFoldDB" id="A0A0A2A1C9"/>
<dbReference type="OrthoDB" id="487444at2"/>
<evidence type="ECO:0000313" key="1">
    <source>
        <dbReference type="EMBL" id="KGF94641.1"/>
    </source>
</evidence>
<evidence type="ECO:0000313" key="2">
    <source>
        <dbReference type="Proteomes" id="UP000030355"/>
    </source>
</evidence>
<sequence length="83" mass="9549">MCICINCKWVDRCITYHDVENNHGVNNICDVPNFKALKPYIHVSIVKDNNGDYKTDWDVQSCGSFIEEYGKWSKINPGLELPV</sequence>
<organism evidence="1 2">
    <name type="scientific">Prochlorococcus marinus str. MIT 9201</name>
    <dbReference type="NCBI Taxonomy" id="93057"/>
    <lineage>
        <taxon>Bacteria</taxon>
        <taxon>Bacillati</taxon>
        <taxon>Cyanobacteriota</taxon>
        <taxon>Cyanophyceae</taxon>
        <taxon>Synechococcales</taxon>
        <taxon>Prochlorococcaceae</taxon>
        <taxon>Prochlorococcus</taxon>
    </lineage>
</organism>
<proteinExistence type="predicted"/>
<dbReference type="eggNOG" id="ENOG5032S8W">
    <property type="taxonomic scope" value="Bacteria"/>
</dbReference>
<dbReference type="STRING" id="93057.EU95_1857"/>
<reference evidence="2" key="1">
    <citation type="journal article" date="2014" name="Sci. Data">
        <title>Genomes of diverse isolates of the marine cyanobacterium Prochlorococcus.</title>
        <authorList>
            <person name="Biller S."/>
            <person name="Berube P."/>
            <person name="Thompson J."/>
            <person name="Kelly L."/>
            <person name="Roggensack S."/>
            <person name="Awad L."/>
            <person name="Roache-Johnson K."/>
            <person name="Ding H."/>
            <person name="Giovannoni S.J."/>
            <person name="Moore L.R."/>
            <person name="Chisholm S.W."/>
        </authorList>
    </citation>
    <scope>NUCLEOTIDE SEQUENCE [LARGE SCALE GENOMIC DNA]</scope>
    <source>
        <strain evidence="2">MIT 9201</strain>
    </source>
</reference>